<accession>A0A422M0F6</accession>
<dbReference type="AlphaFoldDB" id="A0A422M0F6"/>
<gene>
    <name evidence="1" type="ORF">FAM18172_03103</name>
</gene>
<evidence type="ECO:0008006" key="3">
    <source>
        <dbReference type="Google" id="ProtNLM"/>
    </source>
</evidence>
<reference evidence="1 2" key="1">
    <citation type="journal article" date="2018" name="Front. Microbiol.">
        <title>Conversion of Methionine to Cysteine in Lactobacillus paracasei Depends on the Highly Mobile cysK-ctl-cysE Gene Cluster.</title>
        <authorList>
            <person name="Wuthrich D."/>
            <person name="Irmler S."/>
            <person name="Berthoud H."/>
            <person name="Guggenbuhl B."/>
            <person name="Eugster E."/>
            <person name="Bruggmann R."/>
        </authorList>
    </citation>
    <scope>NUCLEOTIDE SEQUENCE [LARGE SCALE GENOMIC DNA]</scope>
    <source>
        <strain evidence="1 2">FAM18172</strain>
    </source>
</reference>
<dbReference type="EMBL" id="LKFU01000160">
    <property type="protein sequence ID" value="RND80119.1"/>
    <property type="molecule type" value="Genomic_DNA"/>
</dbReference>
<dbReference type="Pfam" id="PF14253">
    <property type="entry name" value="AbiH"/>
    <property type="match status" value="1"/>
</dbReference>
<evidence type="ECO:0000313" key="1">
    <source>
        <dbReference type="EMBL" id="RND80119.1"/>
    </source>
</evidence>
<sequence length="155" mass="18214">MLLPDYMKKSILWIKCFFNDWINSINIGKAKANSRIEALFGDDSYFLTFNYTKTLEEIYRIPSNKVCHIHGDLKTRMFFGHGDDTDYTNVYQEFATGAEDVLASIDRELRKNTSEAYKKHEDFFHTLTLKESKIESIYFFGFSFSEVDQYYVVAV</sequence>
<proteinExistence type="predicted"/>
<comment type="caution">
    <text evidence="1">The sequence shown here is derived from an EMBL/GenBank/DDBJ whole genome shotgun (WGS) entry which is preliminary data.</text>
</comment>
<dbReference type="InterPro" id="IPR025935">
    <property type="entry name" value="AbiH"/>
</dbReference>
<protein>
    <recommendedName>
        <fullName evidence="3">SIR2-like domain-containing protein</fullName>
    </recommendedName>
</protein>
<dbReference type="Proteomes" id="UP000285532">
    <property type="component" value="Unassembled WGS sequence"/>
</dbReference>
<organism evidence="1 2">
    <name type="scientific">Lacticaseibacillus paracasei</name>
    <name type="common">Lactobacillus paracasei</name>
    <dbReference type="NCBI Taxonomy" id="1597"/>
    <lineage>
        <taxon>Bacteria</taxon>
        <taxon>Bacillati</taxon>
        <taxon>Bacillota</taxon>
        <taxon>Bacilli</taxon>
        <taxon>Lactobacillales</taxon>
        <taxon>Lactobacillaceae</taxon>
        <taxon>Lacticaseibacillus</taxon>
    </lineage>
</organism>
<name>A0A422M0F6_LACPA</name>
<evidence type="ECO:0000313" key="2">
    <source>
        <dbReference type="Proteomes" id="UP000285532"/>
    </source>
</evidence>